<dbReference type="PANTHER" id="PTHR31391:SF3">
    <property type="entry name" value="B3 DOMAIN-CONTAINING PROTEIN OS05G0481400"/>
    <property type="match status" value="1"/>
</dbReference>
<dbReference type="SMART" id="SM01019">
    <property type="entry name" value="B3"/>
    <property type="match status" value="1"/>
</dbReference>
<feature type="domain" description="TF-B3" evidence="6">
    <location>
        <begin position="112"/>
        <end position="203"/>
    </location>
</feature>
<dbReference type="Gene3D" id="2.40.330.10">
    <property type="entry name" value="DNA-binding pseudobarrel domain"/>
    <property type="match status" value="1"/>
</dbReference>
<dbReference type="eggNOG" id="KOG1216">
    <property type="taxonomic scope" value="Eukaryota"/>
</dbReference>
<evidence type="ECO:0000256" key="3">
    <source>
        <dbReference type="ARBA" id="ARBA00023125"/>
    </source>
</evidence>
<keyword evidence="5" id="KW-0539">Nucleus</keyword>
<dbReference type="InterPro" id="IPR015300">
    <property type="entry name" value="DNA-bd_pseudobarrel_sf"/>
</dbReference>
<evidence type="ECO:0000256" key="1">
    <source>
        <dbReference type="ARBA" id="ARBA00004123"/>
    </source>
</evidence>
<dbReference type="EMBL" id="EQ974505">
    <property type="protein sequence ID" value="EEF29041.1"/>
    <property type="molecule type" value="Genomic_DNA"/>
</dbReference>
<dbReference type="InterPro" id="IPR044837">
    <property type="entry name" value="REM16-like"/>
</dbReference>
<evidence type="ECO:0000313" key="8">
    <source>
        <dbReference type="Proteomes" id="UP000008311"/>
    </source>
</evidence>
<sequence length="212" mass="24098">MVADNGNSNTYEEARKLRLKENKKRFEDLGISKISKSLSNLTTPEKKTKMDIDLPPLRKSSSWTVAIILWIFFSYVARPLDEVKLASYEDRTRALKAAEEFQNSLQSGNPSFVKSMVRSHVYSCFWLGLPTQFCKNHLPKKDLDMILEDDNGSTYDAKYLGNRTGLSGGWRGFALDHKLDDGDAVVFELVEPDKFKHIASSFKPFDMASSEK</sequence>
<dbReference type="InterPro" id="IPR003340">
    <property type="entry name" value="B3_DNA-bd"/>
</dbReference>
<dbReference type="PROSITE" id="PS50863">
    <property type="entry name" value="B3"/>
    <property type="match status" value="1"/>
</dbReference>
<keyword evidence="2" id="KW-0805">Transcription regulation</keyword>
<accession>B9T523</accession>
<name>B9T523_RICCO</name>
<evidence type="ECO:0000256" key="4">
    <source>
        <dbReference type="ARBA" id="ARBA00023163"/>
    </source>
</evidence>
<evidence type="ECO:0000256" key="2">
    <source>
        <dbReference type="ARBA" id="ARBA00023015"/>
    </source>
</evidence>
<dbReference type="FunCoup" id="B9T523">
    <property type="interactions" value="61"/>
</dbReference>
<dbReference type="CDD" id="cd10017">
    <property type="entry name" value="B3_DNA"/>
    <property type="match status" value="1"/>
</dbReference>
<comment type="subcellular location">
    <subcellularLocation>
        <location evidence="1">Nucleus</location>
    </subcellularLocation>
</comment>
<proteinExistence type="predicted"/>
<evidence type="ECO:0000259" key="6">
    <source>
        <dbReference type="PROSITE" id="PS50863"/>
    </source>
</evidence>
<reference evidence="8" key="1">
    <citation type="journal article" date="2010" name="Nat. Biotechnol.">
        <title>Draft genome sequence of the oilseed species Ricinus communis.</title>
        <authorList>
            <person name="Chan A.P."/>
            <person name="Crabtree J."/>
            <person name="Zhao Q."/>
            <person name="Lorenzi H."/>
            <person name="Orvis J."/>
            <person name="Puiu D."/>
            <person name="Melake-Berhan A."/>
            <person name="Jones K.M."/>
            <person name="Redman J."/>
            <person name="Chen G."/>
            <person name="Cahoon E.B."/>
            <person name="Gedil M."/>
            <person name="Stanke M."/>
            <person name="Haas B.J."/>
            <person name="Wortman J.R."/>
            <person name="Fraser-Liggett C.M."/>
            <person name="Ravel J."/>
            <person name="Rabinowicz P.D."/>
        </authorList>
    </citation>
    <scope>NUCLEOTIDE SEQUENCE [LARGE SCALE GENOMIC DNA]</scope>
    <source>
        <strain evidence="8">cv. Hale</strain>
    </source>
</reference>
<dbReference type="PANTHER" id="PTHR31391">
    <property type="entry name" value="B3 DOMAIN-CONTAINING PROTEIN OS11G0197600-RELATED"/>
    <property type="match status" value="1"/>
</dbReference>
<dbReference type="AlphaFoldDB" id="B9T523"/>
<keyword evidence="3" id="KW-0238">DNA-binding</keyword>
<keyword evidence="8" id="KW-1185">Reference proteome</keyword>
<dbReference type="Pfam" id="PF02362">
    <property type="entry name" value="B3"/>
    <property type="match status" value="1"/>
</dbReference>
<gene>
    <name evidence="7" type="ORF">RCOM_1113980</name>
</gene>
<dbReference type="GO" id="GO:0003677">
    <property type="term" value="F:DNA binding"/>
    <property type="evidence" value="ECO:0007669"/>
    <property type="project" value="UniProtKB-KW"/>
</dbReference>
<dbReference type="Proteomes" id="UP000008311">
    <property type="component" value="Unassembled WGS sequence"/>
</dbReference>
<organism evidence="7 8">
    <name type="scientific">Ricinus communis</name>
    <name type="common">Castor bean</name>
    <dbReference type="NCBI Taxonomy" id="3988"/>
    <lineage>
        <taxon>Eukaryota</taxon>
        <taxon>Viridiplantae</taxon>
        <taxon>Streptophyta</taxon>
        <taxon>Embryophyta</taxon>
        <taxon>Tracheophyta</taxon>
        <taxon>Spermatophyta</taxon>
        <taxon>Magnoliopsida</taxon>
        <taxon>eudicotyledons</taxon>
        <taxon>Gunneridae</taxon>
        <taxon>Pentapetalae</taxon>
        <taxon>rosids</taxon>
        <taxon>fabids</taxon>
        <taxon>Malpighiales</taxon>
        <taxon>Euphorbiaceae</taxon>
        <taxon>Acalyphoideae</taxon>
        <taxon>Acalypheae</taxon>
        <taxon>Ricinus</taxon>
    </lineage>
</organism>
<dbReference type="STRING" id="3988.B9T523"/>
<dbReference type="InParanoid" id="B9T523"/>
<evidence type="ECO:0000256" key="5">
    <source>
        <dbReference type="ARBA" id="ARBA00023242"/>
    </source>
</evidence>
<dbReference type="SUPFAM" id="SSF101936">
    <property type="entry name" value="DNA-binding pseudobarrel domain"/>
    <property type="match status" value="1"/>
</dbReference>
<dbReference type="GO" id="GO:0005634">
    <property type="term" value="C:nucleus"/>
    <property type="evidence" value="ECO:0007669"/>
    <property type="project" value="UniProtKB-SubCell"/>
</dbReference>
<evidence type="ECO:0000313" key="7">
    <source>
        <dbReference type="EMBL" id="EEF29041.1"/>
    </source>
</evidence>
<protein>
    <submittedName>
        <fullName evidence="7">DNA binding protein, putative</fullName>
    </submittedName>
</protein>
<keyword evidence="4" id="KW-0804">Transcription</keyword>